<sequence length="272" mass="29974">MRNWLTPLLLGVLVTGCSSVPMLDLQQHQGADSFITHRDSLFWNPLEIPTQVEFLFDNTSQILLDGTSVGPVAGFVVPGNRGSLDISLSSFVSNDLQVYAPTIVVFDSQDNELYKKSFHDFKYYPAKLLDNDKFVTTFNIIPETTGKELKILIYTTAIDLAGKTQVLHPAKAHALARHTQPPDIADPYAKHSLFGHLRLNITANDLVSKHLVKQSDNRPQGQDLATYYHTAIQQAVAANDIPKALGLLDEAKALGIESAQAVFVKAVNSRTH</sequence>
<dbReference type="InterPro" id="IPR010794">
    <property type="entry name" value="MalM"/>
</dbReference>
<organism evidence="1">
    <name type="scientific">bacterium 19MO03SA05</name>
    <dbReference type="NCBI Taxonomy" id="2920620"/>
    <lineage>
        <taxon>Bacteria</taxon>
    </lineage>
</organism>
<name>A0AAU6VK64_UNCXX</name>
<evidence type="ECO:0000313" key="1">
    <source>
        <dbReference type="EMBL" id="XAG86710.1"/>
    </source>
</evidence>
<gene>
    <name evidence="1" type="ORF">MRM63_17985</name>
</gene>
<dbReference type="GO" id="GO:0008643">
    <property type="term" value="P:carbohydrate transport"/>
    <property type="evidence" value="ECO:0007669"/>
    <property type="project" value="InterPro"/>
</dbReference>
<accession>A0AAU6VK64</accession>
<dbReference type="PROSITE" id="PS51257">
    <property type="entry name" value="PROKAR_LIPOPROTEIN"/>
    <property type="match status" value="1"/>
</dbReference>
<dbReference type="AlphaFoldDB" id="A0AAU6VK64"/>
<proteinExistence type="predicted"/>
<protein>
    <submittedName>
        <fullName evidence="1">MalM family protein</fullName>
    </submittedName>
</protein>
<dbReference type="EMBL" id="CP095351">
    <property type="protein sequence ID" value="XAG86710.1"/>
    <property type="molecule type" value="Genomic_DNA"/>
</dbReference>
<dbReference type="GO" id="GO:0042597">
    <property type="term" value="C:periplasmic space"/>
    <property type="evidence" value="ECO:0007669"/>
    <property type="project" value="InterPro"/>
</dbReference>
<reference evidence="1" key="1">
    <citation type="submission" date="2022-03" db="EMBL/GenBank/DDBJ databases">
        <title>Sea Food Isolates.</title>
        <authorList>
            <person name="Li c."/>
        </authorList>
    </citation>
    <scope>NUCLEOTIDE SEQUENCE</scope>
    <source>
        <strain evidence="1">19MO03SA05</strain>
    </source>
</reference>
<dbReference type="Pfam" id="PF07148">
    <property type="entry name" value="MalM"/>
    <property type="match status" value="1"/>
</dbReference>